<dbReference type="PANTHER" id="PTHR11081">
    <property type="entry name" value="FLAP ENDONUCLEASE FAMILY MEMBER"/>
    <property type="match status" value="1"/>
</dbReference>
<evidence type="ECO:0000256" key="7">
    <source>
        <dbReference type="ARBA" id="ARBA00022801"/>
    </source>
</evidence>
<keyword evidence="9" id="KW-0460">Magnesium</keyword>
<dbReference type="PANTHER" id="PTHR11081:SF9">
    <property type="entry name" value="FLAP ENDONUCLEASE 1"/>
    <property type="match status" value="1"/>
</dbReference>
<dbReference type="InterPro" id="IPR006084">
    <property type="entry name" value="XPG/Rad2"/>
</dbReference>
<dbReference type="InterPro" id="IPR036279">
    <property type="entry name" value="5-3_exonuclease_C_sf"/>
</dbReference>
<keyword evidence="5" id="KW-0255">Endonuclease</keyword>
<dbReference type="GO" id="GO:0003677">
    <property type="term" value="F:DNA binding"/>
    <property type="evidence" value="ECO:0007669"/>
    <property type="project" value="InterPro"/>
</dbReference>
<evidence type="ECO:0000256" key="5">
    <source>
        <dbReference type="ARBA" id="ARBA00022759"/>
    </source>
</evidence>
<dbReference type="FunFam" id="3.40.50.1010:FF:000016">
    <property type="entry name" value="Flap endonuclease 1"/>
    <property type="match status" value="1"/>
</dbReference>
<dbReference type="InterPro" id="IPR023426">
    <property type="entry name" value="Flap_endonuc"/>
</dbReference>
<keyword evidence="6" id="KW-0227">DNA damage</keyword>
<evidence type="ECO:0008006" key="15">
    <source>
        <dbReference type="Google" id="ProtNLM"/>
    </source>
</evidence>
<dbReference type="Pfam" id="PF00867">
    <property type="entry name" value="XPG_I"/>
    <property type="match status" value="1"/>
</dbReference>
<dbReference type="PRINTS" id="PR00853">
    <property type="entry name" value="XPGRADSUPER"/>
</dbReference>
<keyword evidence="10" id="KW-0234">DNA repair</keyword>
<dbReference type="Gene3D" id="1.10.150.20">
    <property type="entry name" value="5' to 3' exonuclease, C-terminal subdomain"/>
    <property type="match status" value="1"/>
</dbReference>
<dbReference type="GO" id="GO:0017108">
    <property type="term" value="F:5'-flap endonuclease activity"/>
    <property type="evidence" value="ECO:0007669"/>
    <property type="project" value="TreeGrafter"/>
</dbReference>
<evidence type="ECO:0000259" key="12">
    <source>
        <dbReference type="SMART" id="SM00485"/>
    </source>
</evidence>
<dbReference type="InterPro" id="IPR008918">
    <property type="entry name" value="HhH2"/>
</dbReference>
<dbReference type="InterPro" id="IPR029060">
    <property type="entry name" value="PIN-like_dom_sf"/>
</dbReference>
<dbReference type="InterPro" id="IPR006085">
    <property type="entry name" value="XPG_DNA_repair_N"/>
</dbReference>
<keyword evidence="3" id="KW-0540">Nuclease</keyword>
<protein>
    <recommendedName>
        <fullName evidence="15">Flap endonuclease 1</fullName>
    </recommendedName>
</protein>
<evidence type="ECO:0000256" key="4">
    <source>
        <dbReference type="ARBA" id="ARBA00022723"/>
    </source>
</evidence>
<organism evidence="13">
    <name type="scientific">bioreactor metagenome</name>
    <dbReference type="NCBI Taxonomy" id="1076179"/>
    <lineage>
        <taxon>unclassified sequences</taxon>
        <taxon>metagenomes</taxon>
        <taxon>ecological metagenomes</taxon>
    </lineage>
</organism>
<keyword evidence="7" id="KW-0378">Hydrolase</keyword>
<dbReference type="SUPFAM" id="SSF47807">
    <property type="entry name" value="5' to 3' exonuclease, C-terminal subdomain"/>
    <property type="match status" value="1"/>
</dbReference>
<reference evidence="13" key="1">
    <citation type="submission" date="2019-08" db="EMBL/GenBank/DDBJ databases">
        <authorList>
            <person name="Kucharzyk K."/>
            <person name="Murdoch R.W."/>
            <person name="Higgins S."/>
            <person name="Loffler F."/>
        </authorList>
    </citation>
    <scope>NUCLEOTIDE SEQUENCE</scope>
</reference>
<evidence type="ECO:0000256" key="6">
    <source>
        <dbReference type="ARBA" id="ARBA00022763"/>
    </source>
</evidence>
<dbReference type="SMART" id="SM00484">
    <property type="entry name" value="XPGI"/>
    <property type="match status" value="1"/>
</dbReference>
<evidence type="ECO:0000313" key="13">
    <source>
        <dbReference type="EMBL" id="MPL58269.1"/>
    </source>
</evidence>
<evidence type="ECO:0000256" key="3">
    <source>
        <dbReference type="ARBA" id="ARBA00022722"/>
    </source>
</evidence>
<evidence type="ECO:0000256" key="1">
    <source>
        <dbReference type="ARBA" id="ARBA00001946"/>
    </source>
</evidence>
<dbReference type="GO" id="GO:0046872">
    <property type="term" value="F:metal ion binding"/>
    <property type="evidence" value="ECO:0007669"/>
    <property type="project" value="UniProtKB-KW"/>
</dbReference>
<feature type="domain" description="XPG-I" evidence="11">
    <location>
        <begin position="140"/>
        <end position="211"/>
    </location>
</feature>
<accession>A0A644SUA2</accession>
<dbReference type="NCBIfam" id="TIGR03674">
    <property type="entry name" value="fen_arch"/>
    <property type="match status" value="1"/>
</dbReference>
<dbReference type="SMART" id="SM00485">
    <property type="entry name" value="XPGN"/>
    <property type="match status" value="1"/>
</dbReference>
<evidence type="ECO:0000256" key="8">
    <source>
        <dbReference type="ARBA" id="ARBA00022839"/>
    </source>
</evidence>
<evidence type="ECO:0000256" key="10">
    <source>
        <dbReference type="ARBA" id="ARBA00023204"/>
    </source>
</evidence>
<evidence type="ECO:0000313" key="14">
    <source>
        <dbReference type="EMBL" id="MPL72093.1"/>
    </source>
</evidence>
<evidence type="ECO:0000256" key="9">
    <source>
        <dbReference type="ARBA" id="ARBA00022842"/>
    </source>
</evidence>
<proteinExistence type="inferred from homology"/>
<dbReference type="AlphaFoldDB" id="A0A644SUA2"/>
<dbReference type="Pfam" id="PF00752">
    <property type="entry name" value="XPG_N"/>
    <property type="match status" value="1"/>
</dbReference>
<dbReference type="HAMAP" id="MF_00614">
    <property type="entry name" value="Fen"/>
    <property type="match status" value="1"/>
</dbReference>
<dbReference type="InterPro" id="IPR019973">
    <property type="entry name" value="Flap_endonuc_arc"/>
</dbReference>
<dbReference type="SMART" id="SM00279">
    <property type="entry name" value="HhH2"/>
    <property type="match status" value="1"/>
</dbReference>
<keyword evidence="4" id="KW-0479">Metal-binding</keyword>
<keyword evidence="2" id="KW-0235">DNA replication</keyword>
<dbReference type="SUPFAM" id="SSF88723">
    <property type="entry name" value="PIN domain-like"/>
    <property type="match status" value="1"/>
</dbReference>
<name>A0A644SUA2_9ZZZZ</name>
<evidence type="ECO:0000256" key="2">
    <source>
        <dbReference type="ARBA" id="ARBA00022705"/>
    </source>
</evidence>
<evidence type="ECO:0000259" key="11">
    <source>
        <dbReference type="SMART" id="SM00484"/>
    </source>
</evidence>
<sequence length="329" mass="37304">MGVKFKDIVNPEIINFKDLDGKIIAIDAANSIYQFLSSIRQVDGTPLMDSQGNVTSHLSGLLYRTSNIVEKGIKPIYVFDGEPSEHKENTIKERRKIRQDAEKKWKDALKEGDDETAMKFAKRSSRMSPYILESSKELLQIMGIPYVQSFGEGEAQASYMVLNGDAWAVASQDYDCLLFGAEKIIRNLTISGNLSDLEYLELEKVLNDLNINREQLVDIALMVGTDFNSGIKGIGAKTGLKIVKNSNIESYMNEKGIKFDMDIDDIKNIFLEPEINKNYSIKWKKVDKTKIIEFLCGKHDFSQERVLSAVKKMENLNTTQKSLEDWFGK</sequence>
<feature type="domain" description="XPG N-terminal" evidence="12">
    <location>
        <begin position="1"/>
        <end position="101"/>
    </location>
</feature>
<dbReference type="CDD" id="cd09867">
    <property type="entry name" value="PIN_FEN1"/>
    <property type="match status" value="1"/>
</dbReference>
<dbReference type="EMBL" id="VSSQ01000006">
    <property type="protein sequence ID" value="MPL58269.1"/>
    <property type="molecule type" value="Genomic_DNA"/>
</dbReference>
<dbReference type="InterPro" id="IPR006086">
    <property type="entry name" value="XPG-I_dom"/>
</dbReference>
<dbReference type="GO" id="GO:0004527">
    <property type="term" value="F:exonuclease activity"/>
    <property type="evidence" value="ECO:0007669"/>
    <property type="project" value="UniProtKB-KW"/>
</dbReference>
<dbReference type="EMBL" id="VSSQ01000063">
    <property type="protein sequence ID" value="MPL72093.1"/>
    <property type="molecule type" value="Genomic_DNA"/>
</dbReference>
<dbReference type="GO" id="GO:0006260">
    <property type="term" value="P:DNA replication"/>
    <property type="evidence" value="ECO:0007669"/>
    <property type="project" value="UniProtKB-KW"/>
</dbReference>
<dbReference type="Gene3D" id="3.40.50.1010">
    <property type="entry name" value="5'-nuclease"/>
    <property type="match status" value="1"/>
</dbReference>
<gene>
    <name evidence="13" type="ORF">SDC9_03800</name>
    <name evidence="14" type="ORF">SDC9_17873</name>
</gene>
<dbReference type="GO" id="GO:0006281">
    <property type="term" value="P:DNA repair"/>
    <property type="evidence" value="ECO:0007669"/>
    <property type="project" value="UniProtKB-KW"/>
</dbReference>
<comment type="cofactor">
    <cofactor evidence="1">
        <name>Mg(2+)</name>
        <dbReference type="ChEBI" id="CHEBI:18420"/>
    </cofactor>
</comment>
<keyword evidence="8" id="KW-0269">Exonuclease</keyword>
<comment type="caution">
    <text evidence="13">The sequence shown here is derived from an EMBL/GenBank/DDBJ whole genome shotgun (WGS) entry which is preliminary data.</text>
</comment>